<dbReference type="SUPFAM" id="SSF81321">
    <property type="entry name" value="Family A G protein-coupled receptor-like"/>
    <property type="match status" value="1"/>
</dbReference>
<dbReference type="InterPro" id="IPR001718">
    <property type="entry name" value="Chemokine_CCR7"/>
</dbReference>
<organism evidence="14 15">
    <name type="scientific">Leptobrachium leishanense</name>
    <name type="common">Leishan spiny toad</name>
    <dbReference type="NCBI Taxonomy" id="445787"/>
    <lineage>
        <taxon>Eukaryota</taxon>
        <taxon>Metazoa</taxon>
        <taxon>Chordata</taxon>
        <taxon>Craniata</taxon>
        <taxon>Vertebrata</taxon>
        <taxon>Euteleostomi</taxon>
        <taxon>Amphibia</taxon>
        <taxon>Batrachia</taxon>
        <taxon>Anura</taxon>
        <taxon>Pelobatoidea</taxon>
        <taxon>Megophryidae</taxon>
        <taxon>Leptobrachium</taxon>
    </lineage>
</organism>
<dbReference type="AlphaFoldDB" id="A0A8C5R2B2"/>
<keyword evidence="5 10" id="KW-0297">G-protein coupled receptor</keyword>
<evidence type="ECO:0000256" key="9">
    <source>
        <dbReference type="ARBA" id="ARBA00023224"/>
    </source>
</evidence>
<keyword evidence="7 10" id="KW-0675">Receptor</keyword>
<evidence type="ECO:0000256" key="5">
    <source>
        <dbReference type="ARBA" id="ARBA00023040"/>
    </source>
</evidence>
<dbReference type="PRINTS" id="PR00657">
    <property type="entry name" value="CCCHEMOKINER"/>
</dbReference>
<dbReference type="GO" id="GO:0035758">
    <property type="term" value="F:chemokine (C-C motif) ligand 21 binding"/>
    <property type="evidence" value="ECO:0007669"/>
    <property type="project" value="TreeGrafter"/>
</dbReference>
<evidence type="ECO:0000256" key="1">
    <source>
        <dbReference type="ARBA" id="ARBA00004651"/>
    </source>
</evidence>
<dbReference type="PANTHER" id="PTHR10489">
    <property type="entry name" value="CELL ADHESION MOLECULE"/>
    <property type="match status" value="1"/>
</dbReference>
<evidence type="ECO:0000256" key="3">
    <source>
        <dbReference type="ARBA" id="ARBA00022692"/>
    </source>
</evidence>
<dbReference type="InterPro" id="IPR000276">
    <property type="entry name" value="GPCR_Rhodpsn"/>
</dbReference>
<feature type="region of interest" description="Disordered" evidence="11">
    <location>
        <begin position="1"/>
        <end position="29"/>
    </location>
</feature>
<dbReference type="GO" id="GO:0006955">
    <property type="term" value="P:immune response"/>
    <property type="evidence" value="ECO:0007669"/>
    <property type="project" value="InterPro"/>
</dbReference>
<evidence type="ECO:0000256" key="8">
    <source>
        <dbReference type="ARBA" id="ARBA00023180"/>
    </source>
</evidence>
<dbReference type="GO" id="GO:0009897">
    <property type="term" value="C:external side of plasma membrane"/>
    <property type="evidence" value="ECO:0007669"/>
    <property type="project" value="TreeGrafter"/>
</dbReference>
<dbReference type="GO" id="GO:0035757">
    <property type="term" value="F:chemokine (C-C motif) ligand 19 binding"/>
    <property type="evidence" value="ECO:0007669"/>
    <property type="project" value="TreeGrafter"/>
</dbReference>
<protein>
    <submittedName>
        <fullName evidence="14">C-C motif chemokine receptor 7</fullName>
    </submittedName>
</protein>
<evidence type="ECO:0000256" key="6">
    <source>
        <dbReference type="ARBA" id="ARBA00023136"/>
    </source>
</evidence>
<dbReference type="GO" id="GO:0006954">
    <property type="term" value="P:inflammatory response"/>
    <property type="evidence" value="ECO:0007669"/>
    <property type="project" value="InterPro"/>
</dbReference>
<dbReference type="PRINTS" id="PR00237">
    <property type="entry name" value="GPCRRHODOPSN"/>
</dbReference>
<dbReference type="PROSITE" id="PS00237">
    <property type="entry name" value="G_PROTEIN_RECEP_F1_1"/>
    <property type="match status" value="1"/>
</dbReference>
<dbReference type="GO" id="GO:0038117">
    <property type="term" value="F:C-C motif chemokine 19 receptor activity"/>
    <property type="evidence" value="ECO:0007669"/>
    <property type="project" value="TreeGrafter"/>
</dbReference>
<dbReference type="PRINTS" id="PR00641">
    <property type="entry name" value="CHEMOKINER7"/>
</dbReference>
<dbReference type="FunFam" id="1.20.1070.10:FF:000035">
    <property type="entry name" value="C-C chemokine receptor type 6"/>
    <property type="match status" value="1"/>
</dbReference>
<evidence type="ECO:0000256" key="2">
    <source>
        <dbReference type="ARBA" id="ARBA00022475"/>
    </source>
</evidence>
<dbReference type="Ensembl" id="ENSLLET00000048331.1">
    <property type="protein sequence ID" value="ENSLLEP00000046491.1"/>
    <property type="gene ID" value="ENSLLEG00000029475.1"/>
</dbReference>
<dbReference type="InterPro" id="IPR000355">
    <property type="entry name" value="Chemokine_rcpt"/>
</dbReference>
<gene>
    <name evidence="14" type="primary">CCR7</name>
</gene>
<feature type="transmembrane region" description="Helical" evidence="12">
    <location>
        <begin position="100"/>
        <end position="121"/>
    </location>
</feature>
<feature type="transmembrane region" description="Helical" evidence="12">
    <location>
        <begin position="344"/>
        <end position="363"/>
    </location>
</feature>
<evidence type="ECO:0000256" key="10">
    <source>
        <dbReference type="RuleBase" id="RU000688"/>
    </source>
</evidence>
<keyword evidence="8" id="KW-0325">Glycoprotein</keyword>
<dbReference type="PROSITE" id="PS50262">
    <property type="entry name" value="G_PROTEIN_RECEP_F1_2"/>
    <property type="match status" value="1"/>
</dbReference>
<keyword evidence="2" id="KW-1003">Cell membrane</keyword>
<evidence type="ECO:0000256" key="11">
    <source>
        <dbReference type="SAM" id="MobiDB-lite"/>
    </source>
</evidence>
<dbReference type="Proteomes" id="UP000694569">
    <property type="component" value="Unplaced"/>
</dbReference>
<dbReference type="OrthoDB" id="9944829at2759"/>
<sequence>MPASGSLHESESISATTIHSSQPRTSPHHGTHTMALYTCKLLRFAGAVLLVLFKNCVGDYTTTMLDDDNEEPNGTLDYGNYEEVCTKQEVREFRSKFLPAMYSIICLVGLAGNGLVLLRYIYFKRLKTGTDYYMMNLAMADVVFLLTLPFWATSVASHWMFGNGMCKVIYCLYKMSFFSGMFLLMCVSFERYFAIVHSPSAHRHRSKTVLISKLSCVCIWVIAFIFSIPELYYSGTIEKESKTTCRIFSDNFQSLNAVMKICQVVFGFLLPLIIMSFCYSMVVKKLLQARNFEKYKAIKVIIAIVFVFIVFQLPYNSVMFIRAFGNTTSCDASKRLDVADDVTYTLACLRCCLNPFLYVIIGIKFRNDLCKLFKDLGCLSQDKFSEWSTAIKPSKRASFALETTETTTTYSP</sequence>
<feature type="transmembrane region" description="Helical" evidence="12">
    <location>
        <begin position="257"/>
        <end position="279"/>
    </location>
</feature>
<dbReference type="InterPro" id="IPR017452">
    <property type="entry name" value="GPCR_Rhodpsn_7TM"/>
</dbReference>
<dbReference type="Gene3D" id="1.20.1070.10">
    <property type="entry name" value="Rhodopsin 7-helix transmembrane proteins"/>
    <property type="match status" value="1"/>
</dbReference>
<feature type="transmembrane region" description="Helical" evidence="12">
    <location>
        <begin position="172"/>
        <end position="189"/>
    </location>
</feature>
<evidence type="ECO:0000256" key="4">
    <source>
        <dbReference type="ARBA" id="ARBA00022989"/>
    </source>
</evidence>
<comment type="similarity">
    <text evidence="10">Belongs to the G-protein coupled receptor 1 family.</text>
</comment>
<keyword evidence="6 12" id="KW-0472">Membrane</keyword>
<keyword evidence="15" id="KW-1185">Reference proteome</keyword>
<dbReference type="CDD" id="cd15175">
    <property type="entry name" value="7tmA_CCR7"/>
    <property type="match status" value="1"/>
</dbReference>
<dbReference type="GO" id="GO:0007204">
    <property type="term" value="P:positive regulation of cytosolic calcium ion concentration"/>
    <property type="evidence" value="ECO:0007669"/>
    <property type="project" value="TreeGrafter"/>
</dbReference>
<dbReference type="GO" id="GO:0060326">
    <property type="term" value="P:cell chemotaxis"/>
    <property type="evidence" value="ECO:0007669"/>
    <property type="project" value="TreeGrafter"/>
</dbReference>
<accession>A0A8C5R2B2</accession>
<reference evidence="14" key="1">
    <citation type="submission" date="2025-08" db="UniProtKB">
        <authorList>
            <consortium name="Ensembl"/>
        </authorList>
    </citation>
    <scope>IDENTIFICATION</scope>
</reference>
<keyword evidence="4 12" id="KW-1133">Transmembrane helix</keyword>
<feature type="compositionally biased region" description="Polar residues" evidence="11">
    <location>
        <begin position="12"/>
        <end position="25"/>
    </location>
</feature>
<dbReference type="GO" id="GO:0019722">
    <property type="term" value="P:calcium-mediated signaling"/>
    <property type="evidence" value="ECO:0007669"/>
    <property type="project" value="TreeGrafter"/>
</dbReference>
<evidence type="ECO:0000256" key="7">
    <source>
        <dbReference type="ARBA" id="ARBA00023170"/>
    </source>
</evidence>
<evidence type="ECO:0000259" key="13">
    <source>
        <dbReference type="PROSITE" id="PS50262"/>
    </source>
</evidence>
<comment type="subcellular location">
    <subcellularLocation>
        <location evidence="1">Cell membrane</location>
        <topology evidence="1">Multi-pass membrane protein</topology>
    </subcellularLocation>
</comment>
<evidence type="ECO:0000313" key="15">
    <source>
        <dbReference type="Proteomes" id="UP000694569"/>
    </source>
</evidence>
<name>A0A8C5R2B2_9ANUR</name>
<feature type="transmembrane region" description="Helical" evidence="12">
    <location>
        <begin position="210"/>
        <end position="228"/>
    </location>
</feature>
<dbReference type="InterPro" id="IPR050119">
    <property type="entry name" value="CCR1-9-like"/>
</dbReference>
<keyword evidence="3 10" id="KW-0812">Transmembrane</keyword>
<dbReference type="PANTHER" id="PTHR10489:SF635">
    <property type="entry name" value="C-C CHEMOKINE RECEPTOR TYPE 7"/>
    <property type="match status" value="1"/>
</dbReference>
<dbReference type="Pfam" id="PF00001">
    <property type="entry name" value="7tm_1"/>
    <property type="match status" value="1"/>
</dbReference>
<evidence type="ECO:0000256" key="12">
    <source>
        <dbReference type="SAM" id="Phobius"/>
    </source>
</evidence>
<feature type="domain" description="G-protein coupled receptors family 1 profile" evidence="13">
    <location>
        <begin position="112"/>
        <end position="358"/>
    </location>
</feature>
<evidence type="ECO:0000313" key="14">
    <source>
        <dbReference type="Ensembl" id="ENSLLEP00000046491.1"/>
    </source>
</evidence>
<reference evidence="14" key="2">
    <citation type="submission" date="2025-09" db="UniProtKB">
        <authorList>
            <consortium name="Ensembl"/>
        </authorList>
    </citation>
    <scope>IDENTIFICATION</scope>
</reference>
<feature type="transmembrane region" description="Helical" evidence="12">
    <location>
        <begin position="300"/>
        <end position="324"/>
    </location>
</feature>
<keyword evidence="9 10" id="KW-0807">Transducer</keyword>
<dbReference type="GeneTree" id="ENSGT01030000234667"/>
<proteinExistence type="inferred from homology"/>